<dbReference type="GO" id="GO:0005886">
    <property type="term" value="C:plasma membrane"/>
    <property type="evidence" value="ECO:0007669"/>
    <property type="project" value="TreeGrafter"/>
</dbReference>
<keyword evidence="14 17" id="KW-0472">Membrane</keyword>
<evidence type="ECO:0000256" key="4">
    <source>
        <dbReference type="ARBA" id="ARBA00006150"/>
    </source>
</evidence>
<keyword evidence="9 17" id="KW-0812">Transmembrane</keyword>
<dbReference type="OrthoDB" id="16520at2759"/>
<keyword evidence="15" id="KW-0325">Glycoprotein</keyword>
<keyword evidence="21" id="KW-1185">Reference proteome</keyword>
<evidence type="ECO:0000256" key="7">
    <source>
        <dbReference type="ARBA" id="ARBA00022554"/>
    </source>
</evidence>
<feature type="transmembrane region" description="Helical" evidence="17">
    <location>
        <begin position="98"/>
        <end position="118"/>
    </location>
</feature>
<dbReference type="InterPro" id="IPR002469">
    <property type="entry name" value="Peptidase_S9B_N"/>
</dbReference>
<proteinExistence type="inferred from homology"/>
<evidence type="ECO:0000259" key="19">
    <source>
        <dbReference type="Pfam" id="PF00930"/>
    </source>
</evidence>
<feature type="compositionally biased region" description="Low complexity" evidence="16">
    <location>
        <begin position="22"/>
        <end position="37"/>
    </location>
</feature>
<keyword evidence="11" id="KW-0720">Serine protease</keyword>
<dbReference type="PANTHER" id="PTHR11731:SF200">
    <property type="entry name" value="DIPEPTIDYL PEPTIDASE 10, ISOFORM B"/>
    <property type="match status" value="1"/>
</dbReference>
<dbReference type="PANTHER" id="PTHR11731">
    <property type="entry name" value="PROTEASE FAMILY S9B,C DIPEPTIDYL-PEPTIDASE IV-RELATED"/>
    <property type="match status" value="1"/>
</dbReference>
<dbReference type="Gene3D" id="2.140.10.30">
    <property type="entry name" value="Dipeptidylpeptidase IV, N-terminal domain"/>
    <property type="match status" value="1"/>
</dbReference>
<comment type="subcellular location">
    <subcellularLocation>
        <location evidence="3">Vacuole membrane</location>
        <topology evidence="3">Single-pass type II membrane protein</topology>
    </subcellularLocation>
</comment>
<gene>
    <name evidence="20" type="ORF">UA08_07285</name>
</gene>
<organism evidence="20 21">
    <name type="scientific">Talaromyces atroroseus</name>
    <dbReference type="NCBI Taxonomy" id="1441469"/>
    <lineage>
        <taxon>Eukaryota</taxon>
        <taxon>Fungi</taxon>
        <taxon>Dikarya</taxon>
        <taxon>Ascomycota</taxon>
        <taxon>Pezizomycotina</taxon>
        <taxon>Eurotiomycetes</taxon>
        <taxon>Eurotiomycetidae</taxon>
        <taxon>Eurotiales</taxon>
        <taxon>Trichocomaceae</taxon>
        <taxon>Talaromyces</taxon>
        <taxon>Talaromyces sect. Trachyspermi</taxon>
    </lineage>
</organism>
<name>A0A225AS76_TALAT</name>
<dbReference type="FunFam" id="3.40.50.1820:FF:000003">
    <property type="entry name" value="Dipeptidyl peptidase 4"/>
    <property type="match status" value="1"/>
</dbReference>
<keyword evidence="6 20" id="KW-0031">Aminopeptidase</keyword>
<dbReference type="SUPFAM" id="SSF53474">
    <property type="entry name" value="alpha/beta-Hydrolases"/>
    <property type="match status" value="1"/>
</dbReference>
<evidence type="ECO:0000256" key="16">
    <source>
        <dbReference type="SAM" id="MobiDB-lite"/>
    </source>
</evidence>
<keyword evidence="7" id="KW-0926">Vacuole</keyword>
<dbReference type="RefSeq" id="XP_020117947.1">
    <property type="nucleotide sequence ID" value="XM_020262210.1"/>
</dbReference>
<dbReference type="InterPro" id="IPR001375">
    <property type="entry name" value="Peptidase_S9_cat"/>
</dbReference>
<evidence type="ECO:0000256" key="2">
    <source>
        <dbReference type="ARBA" id="ARBA00002218"/>
    </source>
</evidence>
<comment type="catalytic activity">
    <reaction evidence="1">
        <text>Release of an N-terminal dipeptide, Xaa-Yaa-|-Zaa-, from a polypeptide, preferentially when Yaa is Pro, provided Zaa is neither Pro nor hydroxyproline.</text>
        <dbReference type="EC" id="3.4.14.5"/>
    </reaction>
</comment>
<evidence type="ECO:0000256" key="5">
    <source>
        <dbReference type="ARBA" id="ARBA00012062"/>
    </source>
</evidence>
<accession>A0A225AS76</accession>
<dbReference type="SUPFAM" id="SSF82171">
    <property type="entry name" value="DPP6 N-terminal domain-like"/>
    <property type="match status" value="1"/>
</dbReference>
<dbReference type="GO" id="GO:0008239">
    <property type="term" value="F:dipeptidyl-peptidase activity"/>
    <property type="evidence" value="ECO:0007669"/>
    <property type="project" value="UniProtKB-EC"/>
</dbReference>
<feature type="domain" description="Peptidase S9 prolyl oligopeptidase catalytic" evidence="18">
    <location>
        <begin position="691"/>
        <end position="887"/>
    </location>
</feature>
<evidence type="ECO:0000256" key="6">
    <source>
        <dbReference type="ARBA" id="ARBA00022438"/>
    </source>
</evidence>
<dbReference type="GeneID" id="31007041"/>
<keyword evidence="8" id="KW-0645">Protease</keyword>
<comment type="caution">
    <text evidence="20">The sequence shown here is derived from an EMBL/GenBank/DDBJ whole genome shotgun (WGS) entry which is preliminary data.</text>
</comment>
<keyword evidence="13 17" id="KW-1133">Transmembrane helix</keyword>
<dbReference type="EMBL" id="LFMY01000011">
    <property type="protein sequence ID" value="OKL57826.1"/>
    <property type="molecule type" value="Genomic_DNA"/>
</dbReference>
<evidence type="ECO:0000256" key="9">
    <source>
        <dbReference type="ARBA" id="ARBA00022692"/>
    </source>
</evidence>
<evidence type="ECO:0000256" key="8">
    <source>
        <dbReference type="ARBA" id="ARBA00022670"/>
    </source>
</evidence>
<dbReference type="GO" id="GO:0008236">
    <property type="term" value="F:serine-type peptidase activity"/>
    <property type="evidence" value="ECO:0007669"/>
    <property type="project" value="UniProtKB-KW"/>
</dbReference>
<evidence type="ECO:0000256" key="12">
    <source>
        <dbReference type="ARBA" id="ARBA00022968"/>
    </source>
</evidence>
<dbReference type="Gene3D" id="3.40.50.1820">
    <property type="entry name" value="alpha/beta hydrolase"/>
    <property type="match status" value="1"/>
</dbReference>
<evidence type="ECO:0000256" key="13">
    <source>
        <dbReference type="ARBA" id="ARBA00022989"/>
    </source>
</evidence>
<keyword evidence="12" id="KW-0735">Signal-anchor</keyword>
<evidence type="ECO:0000256" key="11">
    <source>
        <dbReference type="ARBA" id="ARBA00022825"/>
    </source>
</evidence>
<dbReference type="STRING" id="1441469.A0A225AS76"/>
<feature type="region of interest" description="Disordered" evidence="16">
    <location>
        <begin position="1"/>
        <end position="48"/>
    </location>
</feature>
<evidence type="ECO:0000256" key="14">
    <source>
        <dbReference type="ARBA" id="ARBA00023136"/>
    </source>
</evidence>
<keyword evidence="10" id="KW-0378">Hydrolase</keyword>
<dbReference type="InterPro" id="IPR050278">
    <property type="entry name" value="Serine_Prot_S9B/DPPIV"/>
</dbReference>
<dbReference type="EC" id="3.4.14.5" evidence="5"/>
<evidence type="ECO:0000256" key="17">
    <source>
        <dbReference type="SAM" id="Phobius"/>
    </source>
</evidence>
<dbReference type="AlphaFoldDB" id="A0A225AS76"/>
<dbReference type="GO" id="GO:0004177">
    <property type="term" value="F:aminopeptidase activity"/>
    <property type="evidence" value="ECO:0007669"/>
    <property type="project" value="UniProtKB-KW"/>
</dbReference>
<evidence type="ECO:0000256" key="10">
    <source>
        <dbReference type="ARBA" id="ARBA00022801"/>
    </source>
</evidence>
<evidence type="ECO:0000313" key="21">
    <source>
        <dbReference type="Proteomes" id="UP000214365"/>
    </source>
</evidence>
<evidence type="ECO:0000259" key="18">
    <source>
        <dbReference type="Pfam" id="PF00326"/>
    </source>
</evidence>
<dbReference type="Proteomes" id="UP000214365">
    <property type="component" value="Unassembled WGS sequence"/>
</dbReference>
<protein>
    <recommendedName>
        <fullName evidence="5">dipeptidyl-peptidase IV</fullName>
        <ecNumber evidence="5">3.4.14.5</ecNumber>
    </recommendedName>
</protein>
<evidence type="ECO:0000313" key="20">
    <source>
        <dbReference type="EMBL" id="OKL57826.1"/>
    </source>
</evidence>
<evidence type="ECO:0000256" key="1">
    <source>
        <dbReference type="ARBA" id="ARBA00001257"/>
    </source>
</evidence>
<reference evidence="20 21" key="1">
    <citation type="submission" date="2015-06" db="EMBL/GenBank/DDBJ databases">
        <title>Talaromyces atroroseus IBT 11181 draft genome.</title>
        <authorList>
            <person name="Rasmussen K.B."/>
            <person name="Rasmussen S."/>
            <person name="Petersen B."/>
            <person name="Sicheritz-Ponten T."/>
            <person name="Mortensen U.H."/>
            <person name="Thrane U."/>
        </authorList>
    </citation>
    <scope>NUCLEOTIDE SEQUENCE [LARGE SCALE GENOMIC DNA]</scope>
    <source>
        <strain evidence="20 21">IBT 11181</strain>
    </source>
</reference>
<dbReference type="GO" id="GO:0006508">
    <property type="term" value="P:proteolysis"/>
    <property type="evidence" value="ECO:0007669"/>
    <property type="project" value="UniProtKB-KW"/>
</dbReference>
<dbReference type="GO" id="GO:0005774">
    <property type="term" value="C:vacuolar membrane"/>
    <property type="evidence" value="ECO:0007669"/>
    <property type="project" value="UniProtKB-SubCell"/>
</dbReference>
<evidence type="ECO:0000256" key="15">
    <source>
        <dbReference type="ARBA" id="ARBA00023180"/>
    </source>
</evidence>
<sequence length="896" mass="100766">MARHDGDPDQEFVPLTDRSRKASASFSSTDTMSSDGSLFGDDTDAPETQRLVQNTQETAVATPATPYRDIEDDAEIERGNDIFQHAREKSKRTSGTRIVWIVGVLCVGGWMLAFVLFWSQRNNNLGTSSSVAAVHDADSATGATSYGKPLDLEGILSGFWSSKKHSISWIAGPNGEDGLLLERGQDGEKAYLRVENVRNRQEDTKDEEGLVLMKSSTVQGNGKIFVPSETWPSPDFKSVLLLADMEKNWRYSYTGTYWLFDVESQTTKPLDPDVPEGRIQLASWSPQSDAVVFTRGNNMYIRKLDSDTVTQITTNGGKDLFYGVPDWVYEEEVFEHNSATWWSNDGKYVAFLRTNESMVPEFPLQYYMSRPSGERPPHGLEDYPDVLQIKYPKAGAPNPRVTLQFYEVDSGDVFSVNVSGGFPDDDRLITEVVWASKANVLIKEFNRESDIVRTVLVDVASRTGKLVRVDNFAQDDGGWAEITESTTFIPADPENGRLDDGYIDVIVHEGHDHLGYFSPLDNPAPILLTSGPWEIVDSPPAVDLKNGIVYFVATKESPTQQHVYSVKLDGTDFKPVTDVSKPSFYHVSFSSGGGYALLSYEGPHIPWQKLINTPSNQNAFEEIIEENQELANRVERYALPAEIYQNITIDGFTFQVVERRPPHFNPIKKYPVLFYLYGGPGSQEVTRKFTVDFQSYVASTLGYIVVTVDGRGTGHIGRAARTAVRGKLGYWEAHDQIETAKTWGKKPYVDKEHMAIWGWSYGGFMALKTLEQDAGQTFQYGMAVSPVTDWRYYDSIYTERYMRTPDHNRDGYERSAISNMSALQQNVRFLVMHGTADDNVHFQNTLSLLDKLDMASVENYDVHVFPDSDHGIYFHNARKMVYDHEWHQVGSALPDS</sequence>
<evidence type="ECO:0000256" key="3">
    <source>
        <dbReference type="ARBA" id="ARBA00004576"/>
    </source>
</evidence>
<dbReference type="Pfam" id="PF00326">
    <property type="entry name" value="Peptidase_S9"/>
    <property type="match status" value="1"/>
</dbReference>
<dbReference type="InterPro" id="IPR029058">
    <property type="entry name" value="AB_hydrolase_fold"/>
</dbReference>
<comment type="similarity">
    <text evidence="4">Belongs to the peptidase S9B family.</text>
</comment>
<dbReference type="Pfam" id="PF00930">
    <property type="entry name" value="DPPIV_N"/>
    <property type="match status" value="1"/>
</dbReference>
<feature type="domain" description="Dipeptidylpeptidase IV N-terminal" evidence="19">
    <location>
        <begin position="233"/>
        <end position="607"/>
    </location>
</feature>
<comment type="function">
    <text evidence="2">Type IV dipeptidyl-peptidase which removes N-terminal dipeptides sequentially from polypeptides having unsubstituted N-termini provided that the penultimate residue is proline.</text>
</comment>